<gene>
    <name evidence="1" type="ORF">KQP68_00165</name>
</gene>
<reference evidence="1 2" key="1">
    <citation type="submission" date="2021-06" db="EMBL/GenBank/DDBJ databases">
        <title>Interrogation of the integrated mobile genetic elements in gut-associated Bacteroides with a consensus prediction approach.</title>
        <authorList>
            <person name="Campbell D.E."/>
            <person name="Leigh J.R."/>
            <person name="Kim T."/>
            <person name="England W."/>
            <person name="Whitaker R.J."/>
            <person name="Degnan P.H."/>
        </authorList>
    </citation>
    <scope>NUCLEOTIDE SEQUENCE [LARGE SCALE GENOMIC DNA]</scope>
    <source>
        <strain evidence="1 2">WAL8669</strain>
    </source>
</reference>
<evidence type="ECO:0000313" key="2">
    <source>
        <dbReference type="Proteomes" id="UP001156218"/>
    </source>
</evidence>
<dbReference type="Proteomes" id="UP001156218">
    <property type="component" value="Chromosome"/>
</dbReference>
<evidence type="ECO:0008006" key="3">
    <source>
        <dbReference type="Google" id="ProtNLM"/>
    </source>
</evidence>
<dbReference type="EMBL" id="CP083680">
    <property type="protein sequence ID" value="UYU66731.1"/>
    <property type="molecule type" value="Genomic_DNA"/>
</dbReference>
<protein>
    <recommendedName>
        <fullName evidence="3">HNH endonuclease</fullName>
    </recommendedName>
</protein>
<dbReference type="AlphaFoldDB" id="A0ABD7U3G3"/>
<dbReference type="RefSeq" id="WP_055230425.1">
    <property type="nucleotide sequence ID" value="NZ_CP083680.1"/>
</dbReference>
<proteinExistence type="predicted"/>
<sequence>MYSFISTRDISELHNAYKALYGQDLDKKWNKHVVLCPDLAGAMLSGMTAKKLLTAEFRVLVNVYFHYKNYVNGMTEARRDAVNAAAQAVFTYKSYSTKIAQFLLNPDNKYEIHNCIYCDMEKISSFDHKRKKVRRFETEHVLDKGDCPLVALSLHNFVPACGHCNGPSVKGVRTIGDTIEEIKHLSPTNPSYDFWHKVLFVVNPITDAITDIKREDHPDHYEIDFRYKDTSYSKFTELFGLKSRYQEDCLKKALQLLDKKDRFTPKMLSDLANLYKKTPEEVYEDEFRVETDRREHEIYRKMKEDLMGLTELK</sequence>
<accession>A0ABD7U3G3</accession>
<evidence type="ECO:0000313" key="1">
    <source>
        <dbReference type="EMBL" id="UYU66731.1"/>
    </source>
</evidence>
<name>A0ABD7U3G3_BACT4</name>
<organism evidence="1 2">
    <name type="scientific">Bacteroides thetaiotaomicron</name>
    <dbReference type="NCBI Taxonomy" id="818"/>
    <lineage>
        <taxon>Bacteria</taxon>
        <taxon>Pseudomonadati</taxon>
        <taxon>Bacteroidota</taxon>
        <taxon>Bacteroidia</taxon>
        <taxon>Bacteroidales</taxon>
        <taxon>Bacteroidaceae</taxon>
        <taxon>Bacteroides</taxon>
    </lineage>
</organism>